<feature type="region of interest" description="Disordered" evidence="1">
    <location>
        <begin position="74"/>
        <end position="103"/>
    </location>
</feature>
<accession>A0A6A4DRA9</accession>
<name>A0A6A4DRA9_9STRA</name>
<organism evidence="2 3">
    <name type="scientific">Phytophthora rubi</name>
    <dbReference type="NCBI Taxonomy" id="129364"/>
    <lineage>
        <taxon>Eukaryota</taxon>
        <taxon>Sar</taxon>
        <taxon>Stramenopiles</taxon>
        <taxon>Oomycota</taxon>
        <taxon>Peronosporomycetes</taxon>
        <taxon>Peronosporales</taxon>
        <taxon>Peronosporaceae</taxon>
        <taxon>Phytophthora</taxon>
    </lineage>
</organism>
<protein>
    <submittedName>
        <fullName evidence="2">Uncharacterized protein</fullName>
    </submittedName>
</protein>
<dbReference type="EMBL" id="QXFT01001673">
    <property type="protein sequence ID" value="KAE9312905.1"/>
    <property type="molecule type" value="Genomic_DNA"/>
</dbReference>
<proteinExistence type="predicted"/>
<dbReference type="AlphaFoldDB" id="A0A6A4DRA9"/>
<evidence type="ECO:0000313" key="2">
    <source>
        <dbReference type="EMBL" id="KAE9312905.1"/>
    </source>
</evidence>
<reference evidence="2 3" key="1">
    <citation type="submission" date="2018-08" db="EMBL/GenBank/DDBJ databases">
        <title>Genomic investigation of the strawberry pathogen Phytophthora fragariae indicates pathogenicity is determined by transcriptional variation in three key races.</title>
        <authorList>
            <person name="Adams T.M."/>
            <person name="Armitage A.D."/>
            <person name="Sobczyk M.K."/>
            <person name="Bates H.J."/>
            <person name="Dunwell J.M."/>
            <person name="Nellist C.F."/>
            <person name="Harrison R.J."/>
        </authorList>
    </citation>
    <scope>NUCLEOTIDE SEQUENCE [LARGE SCALE GENOMIC DNA]</scope>
    <source>
        <strain evidence="2 3">SCRP333</strain>
    </source>
</reference>
<sequence length="196" mass="21378">MVGMEELEKRLPAAVRNQTVWPSPPREPPRPFGWTPSTGWRTVPAASAPVKTVIKKEKTKKQSATKAMTIATTTTTAKPSTVPAPPKQKKKTAKSSGVPATTMSGMKTGVNAWNAAPFPAQPTAIVPANLISVSQATSHAVKVLPFFYSDLTSAERARTFWEAFEPCTRGKLLSKFVTRRRSSTGSGRERWWLLCP</sequence>
<gene>
    <name evidence="2" type="ORF">PR003_g19645</name>
</gene>
<evidence type="ECO:0000256" key="1">
    <source>
        <dbReference type="SAM" id="MobiDB-lite"/>
    </source>
</evidence>
<feature type="compositionally biased region" description="Basic and acidic residues" evidence="1">
    <location>
        <begin position="1"/>
        <end position="11"/>
    </location>
</feature>
<dbReference type="Proteomes" id="UP000434957">
    <property type="component" value="Unassembled WGS sequence"/>
</dbReference>
<keyword evidence="3" id="KW-1185">Reference proteome</keyword>
<comment type="caution">
    <text evidence="2">The sequence shown here is derived from an EMBL/GenBank/DDBJ whole genome shotgun (WGS) entry which is preliminary data.</text>
</comment>
<evidence type="ECO:0000313" key="3">
    <source>
        <dbReference type="Proteomes" id="UP000434957"/>
    </source>
</evidence>
<feature type="region of interest" description="Disordered" evidence="1">
    <location>
        <begin position="1"/>
        <end position="43"/>
    </location>
</feature>